<dbReference type="GO" id="GO:0043138">
    <property type="term" value="F:3'-5' DNA helicase activity"/>
    <property type="evidence" value="ECO:0007669"/>
    <property type="project" value="UniProtKB-EC"/>
</dbReference>
<evidence type="ECO:0000256" key="3">
    <source>
        <dbReference type="ARBA" id="ARBA00022801"/>
    </source>
</evidence>
<keyword evidence="5" id="KW-0067">ATP-binding</keyword>
<evidence type="ECO:0000256" key="6">
    <source>
        <dbReference type="ARBA" id="ARBA00023125"/>
    </source>
</evidence>
<dbReference type="InterPro" id="IPR002464">
    <property type="entry name" value="DNA/RNA_helicase_DEAH_CS"/>
</dbReference>
<dbReference type="GO" id="GO:0003677">
    <property type="term" value="F:DNA binding"/>
    <property type="evidence" value="ECO:0007669"/>
    <property type="project" value="UniProtKB-KW"/>
</dbReference>
<dbReference type="InterPro" id="IPR004589">
    <property type="entry name" value="DNA_helicase_ATP-dep_RecQ"/>
</dbReference>
<dbReference type="Pfam" id="PF00270">
    <property type="entry name" value="DEAD"/>
    <property type="match status" value="1"/>
</dbReference>
<proteinExistence type="inferred from homology"/>
<dbReference type="GO" id="GO:0006310">
    <property type="term" value="P:DNA recombination"/>
    <property type="evidence" value="ECO:0007669"/>
    <property type="project" value="InterPro"/>
</dbReference>
<evidence type="ECO:0000256" key="4">
    <source>
        <dbReference type="ARBA" id="ARBA00022806"/>
    </source>
</evidence>
<dbReference type="GO" id="GO:0005524">
    <property type="term" value="F:ATP binding"/>
    <property type="evidence" value="ECO:0007669"/>
    <property type="project" value="UniProtKB-KW"/>
</dbReference>
<dbReference type="GO" id="GO:0009378">
    <property type="term" value="F:four-way junction helicase activity"/>
    <property type="evidence" value="ECO:0007669"/>
    <property type="project" value="TreeGrafter"/>
</dbReference>
<dbReference type="PROSITE" id="PS51194">
    <property type="entry name" value="HELICASE_CTER"/>
    <property type="match status" value="1"/>
</dbReference>
<dbReference type="InterPro" id="IPR027417">
    <property type="entry name" value="P-loop_NTPase"/>
</dbReference>
<sequence length="699" mass="78353">MVSRTEAQALLRVAMTNPEADFRDGQWEAIDHIVNQRGKVLCIQRTGWGKSMVYFVAAKLMRAQGLGVTLIVSPLLALMRNQIEAASRLKLKALTINSTNTDNWDAVRRELLADRADLLLISPERLANDEFVTGVLQPIAARIGMLVVDEAHCISDWGHDFRPDYRRIGQVLERLPNNIAVLATTATANHRVERDVGAQLGDNVKVQRGPLMRNSLALQVMQMPSTADRLAWLAERIPALPGSGIVYVLTTRDAERVAAWLRQNGTDAHAYHADIDDVERERLEQALLANELKCLVATTALGMGYDKPDLTFVIHYQTPGNVVAYYQQVGRAGRAIPLAYGVLLSGEEESRINKFFRDAAFPPERQVNLILRALEEADDGMRVRDLERAVNLRPSQIEKVLKLLVVEPQSPVMRIDGKWFRTPNPFAMDHERIEHLTRQRELEWEQMQEYLANRCCSMQFLAAALDDNTSGPCGRCAFCLQRPVLPVETEPSTLIAARRFVRQSEMPLQLKKQWDLSALGQYGGQFGWRGLNIPPELRGQDGRVLSRWGEPVWGALVAEGKAAGRFDDKLVEATADLVAHRWPDAAKVRWVTCIPSLRHPELVPDFARRLAEALGLPFRDAVKKVRETDPQKQMENRFYQCNNLDGAFVVDQELCYCDPVLLVDDAVDSAWTLTLVTILLRQAGVDAVVPFALASTAAK</sequence>
<dbReference type="Proteomes" id="UP001161294">
    <property type="component" value="Unassembled WGS sequence"/>
</dbReference>
<comment type="similarity">
    <text evidence="1">Belongs to the helicase family. RecQ subfamily.</text>
</comment>
<dbReference type="Gene3D" id="3.40.50.2020">
    <property type="match status" value="1"/>
</dbReference>
<dbReference type="GO" id="GO:0005737">
    <property type="term" value="C:cytoplasm"/>
    <property type="evidence" value="ECO:0007669"/>
    <property type="project" value="TreeGrafter"/>
</dbReference>
<evidence type="ECO:0000259" key="11">
    <source>
        <dbReference type="PROSITE" id="PS51194"/>
    </source>
</evidence>
<dbReference type="NCBIfam" id="TIGR00614">
    <property type="entry name" value="recQ_fam"/>
    <property type="match status" value="1"/>
</dbReference>
<dbReference type="SUPFAM" id="SSF52540">
    <property type="entry name" value="P-loop containing nucleoside triphosphate hydrolases"/>
    <property type="match status" value="1"/>
</dbReference>
<dbReference type="Gene3D" id="3.40.50.300">
    <property type="entry name" value="P-loop containing nucleotide triphosphate hydrolases"/>
    <property type="match status" value="2"/>
</dbReference>
<dbReference type="SMART" id="SM00490">
    <property type="entry name" value="HELICc"/>
    <property type="match status" value="1"/>
</dbReference>
<dbReference type="InterPro" id="IPR011545">
    <property type="entry name" value="DEAD/DEAH_box_helicase_dom"/>
</dbReference>
<dbReference type="AlphaFoldDB" id="A0AA43AYC2"/>
<evidence type="ECO:0000256" key="8">
    <source>
        <dbReference type="ARBA" id="ARBA00034617"/>
    </source>
</evidence>
<dbReference type="RefSeq" id="WP_279852232.1">
    <property type="nucleotide sequence ID" value="NZ_JAOCIA010000028.1"/>
</dbReference>
<dbReference type="InterPro" id="IPR029057">
    <property type="entry name" value="PRTase-like"/>
</dbReference>
<keyword evidence="3 12" id="KW-0378">Hydrolase</keyword>
<keyword evidence="2" id="KW-0547">Nucleotide-binding</keyword>
<evidence type="ECO:0000259" key="10">
    <source>
        <dbReference type="PROSITE" id="PS51192"/>
    </source>
</evidence>
<comment type="catalytic activity">
    <reaction evidence="8">
        <text>Couples ATP hydrolysis with the unwinding of duplex DNA by translocating in the 3'-5' direction.</text>
        <dbReference type="EC" id="5.6.2.4"/>
    </reaction>
</comment>
<dbReference type="PANTHER" id="PTHR13710">
    <property type="entry name" value="DNA HELICASE RECQ FAMILY MEMBER"/>
    <property type="match status" value="1"/>
</dbReference>
<dbReference type="GO" id="GO:0016787">
    <property type="term" value="F:hydrolase activity"/>
    <property type="evidence" value="ECO:0007669"/>
    <property type="project" value="UniProtKB-KW"/>
</dbReference>
<keyword evidence="6" id="KW-0238">DNA-binding</keyword>
<dbReference type="SMART" id="SM00487">
    <property type="entry name" value="DEXDc"/>
    <property type="match status" value="1"/>
</dbReference>
<accession>A0AA43AYC2</accession>
<feature type="domain" description="Helicase C-terminal" evidence="11">
    <location>
        <begin position="232"/>
        <end position="382"/>
    </location>
</feature>
<dbReference type="PANTHER" id="PTHR13710:SF105">
    <property type="entry name" value="ATP-DEPENDENT DNA HELICASE Q1"/>
    <property type="match status" value="1"/>
</dbReference>
<dbReference type="GO" id="GO:0030894">
    <property type="term" value="C:replisome"/>
    <property type="evidence" value="ECO:0007669"/>
    <property type="project" value="TreeGrafter"/>
</dbReference>
<dbReference type="CDD" id="cd06223">
    <property type="entry name" value="PRTases_typeI"/>
    <property type="match status" value="1"/>
</dbReference>
<keyword evidence="4 12" id="KW-0347">Helicase</keyword>
<protein>
    <recommendedName>
        <fullName evidence="9">DNA 3'-5' helicase</fullName>
        <ecNumber evidence="9">5.6.2.4</ecNumber>
    </recommendedName>
</protein>
<evidence type="ECO:0000313" key="12">
    <source>
        <dbReference type="EMBL" id="MDH2006519.1"/>
    </source>
</evidence>
<name>A0AA43AYC2_9BURK</name>
<dbReference type="GO" id="GO:0043590">
    <property type="term" value="C:bacterial nucleoid"/>
    <property type="evidence" value="ECO:0007669"/>
    <property type="project" value="TreeGrafter"/>
</dbReference>
<keyword evidence="7" id="KW-0413">Isomerase</keyword>
<dbReference type="EMBL" id="JAOCJW010000027">
    <property type="protein sequence ID" value="MDH2006519.1"/>
    <property type="molecule type" value="Genomic_DNA"/>
</dbReference>
<dbReference type="InterPro" id="IPR000836">
    <property type="entry name" value="PRTase_dom"/>
</dbReference>
<evidence type="ECO:0000256" key="5">
    <source>
        <dbReference type="ARBA" id="ARBA00022840"/>
    </source>
</evidence>
<evidence type="ECO:0000256" key="1">
    <source>
        <dbReference type="ARBA" id="ARBA00005446"/>
    </source>
</evidence>
<dbReference type="EC" id="5.6.2.4" evidence="9"/>
<dbReference type="Pfam" id="PF00271">
    <property type="entry name" value="Helicase_C"/>
    <property type="match status" value="1"/>
</dbReference>
<evidence type="ECO:0000256" key="7">
    <source>
        <dbReference type="ARBA" id="ARBA00023235"/>
    </source>
</evidence>
<dbReference type="PROSITE" id="PS51192">
    <property type="entry name" value="HELICASE_ATP_BIND_1"/>
    <property type="match status" value="1"/>
</dbReference>
<organism evidence="12 13">
    <name type="scientific">Comamonas aquatica</name>
    <dbReference type="NCBI Taxonomy" id="225991"/>
    <lineage>
        <taxon>Bacteria</taxon>
        <taxon>Pseudomonadati</taxon>
        <taxon>Pseudomonadota</taxon>
        <taxon>Betaproteobacteria</taxon>
        <taxon>Burkholderiales</taxon>
        <taxon>Comamonadaceae</taxon>
        <taxon>Comamonas</taxon>
    </lineage>
</organism>
<reference evidence="12" key="1">
    <citation type="submission" date="2022-09" db="EMBL/GenBank/DDBJ databases">
        <title>Intensive care unit water sources are persistently colonized with multi-drug resistant bacteria and are the site of extensive horizontal gene transfer of antibiotic resistance genes.</title>
        <authorList>
            <person name="Diorio-Toth L."/>
        </authorList>
    </citation>
    <scope>NUCLEOTIDE SEQUENCE</scope>
    <source>
        <strain evidence="12">GD03686</strain>
    </source>
</reference>
<dbReference type="GO" id="GO:0006281">
    <property type="term" value="P:DNA repair"/>
    <property type="evidence" value="ECO:0007669"/>
    <property type="project" value="TreeGrafter"/>
</dbReference>
<comment type="caution">
    <text evidence="12">The sequence shown here is derived from an EMBL/GenBank/DDBJ whole genome shotgun (WGS) entry which is preliminary data.</text>
</comment>
<evidence type="ECO:0000313" key="13">
    <source>
        <dbReference type="Proteomes" id="UP001161294"/>
    </source>
</evidence>
<gene>
    <name evidence="12" type="ORF">N5J23_13355</name>
</gene>
<feature type="domain" description="Helicase ATP-binding" evidence="10">
    <location>
        <begin position="31"/>
        <end position="206"/>
    </location>
</feature>
<evidence type="ECO:0000256" key="9">
    <source>
        <dbReference type="ARBA" id="ARBA00034808"/>
    </source>
</evidence>
<dbReference type="InterPro" id="IPR001650">
    <property type="entry name" value="Helicase_C-like"/>
</dbReference>
<dbReference type="InterPro" id="IPR014001">
    <property type="entry name" value="Helicase_ATP-bd"/>
</dbReference>
<dbReference type="PROSITE" id="PS00690">
    <property type="entry name" value="DEAH_ATP_HELICASE"/>
    <property type="match status" value="1"/>
</dbReference>
<dbReference type="SUPFAM" id="SSF53271">
    <property type="entry name" value="PRTase-like"/>
    <property type="match status" value="1"/>
</dbReference>
<evidence type="ECO:0000256" key="2">
    <source>
        <dbReference type="ARBA" id="ARBA00022741"/>
    </source>
</evidence>